<proteinExistence type="predicted"/>
<evidence type="ECO:0000313" key="3">
    <source>
        <dbReference type="Proteomes" id="UP000006247"/>
    </source>
</evidence>
<protein>
    <submittedName>
        <fullName evidence="2">Uncharacterized protein</fullName>
    </submittedName>
</protein>
<sequence>MTTHSIPGGPATPAKNGRKTADQQPKRDHRAAVQAHKLRMNLAITALRFGKYEPVMKPRSPMILYASAIIAGISIVACIGGAKLMQMF</sequence>
<dbReference type="AlphaFoldDB" id="C0E5N2"/>
<name>C0E5N2_9CORY</name>
<evidence type="ECO:0000313" key="2">
    <source>
        <dbReference type="EMBL" id="EEG26178.1"/>
    </source>
</evidence>
<accession>C0E5N2</accession>
<dbReference type="RefSeq" id="WP_005522309.1">
    <property type="nucleotide sequence ID" value="NZ_EQ973330.1"/>
</dbReference>
<evidence type="ECO:0000256" key="1">
    <source>
        <dbReference type="SAM" id="MobiDB-lite"/>
    </source>
</evidence>
<dbReference type="EMBL" id="ACEB01000035">
    <property type="protein sequence ID" value="EEG26178.1"/>
    <property type="molecule type" value="Genomic_DNA"/>
</dbReference>
<comment type="caution">
    <text evidence="2">The sequence shown here is derived from an EMBL/GenBank/DDBJ whole genome shotgun (WGS) entry which is preliminary data.</text>
</comment>
<reference evidence="2 3" key="1">
    <citation type="submission" date="2009-01" db="EMBL/GenBank/DDBJ databases">
        <authorList>
            <person name="Fulton L."/>
            <person name="Clifton S."/>
            <person name="Chinwalla A.T."/>
            <person name="Mitreva M."/>
            <person name="Sodergren E."/>
            <person name="Weinstock G."/>
            <person name="Clifton S."/>
            <person name="Dooling D.J."/>
            <person name="Fulton B."/>
            <person name="Minx P."/>
            <person name="Pepin K.H."/>
            <person name="Johnson M."/>
            <person name="Bhonagiri V."/>
            <person name="Nash W.E."/>
            <person name="Mardis E.R."/>
            <person name="Wilson R.K."/>
        </authorList>
    </citation>
    <scope>NUCLEOTIDE SEQUENCE [LARGE SCALE GENOMIC DNA]</scope>
    <source>
        <strain evidence="2 3">ATCC 33806</strain>
    </source>
</reference>
<dbReference type="Proteomes" id="UP000006247">
    <property type="component" value="Unassembled WGS sequence"/>
</dbReference>
<organism evidence="2 3">
    <name type="scientific">Corynebacterium matruchotii ATCC 33806</name>
    <dbReference type="NCBI Taxonomy" id="566549"/>
    <lineage>
        <taxon>Bacteria</taxon>
        <taxon>Bacillati</taxon>
        <taxon>Actinomycetota</taxon>
        <taxon>Actinomycetes</taxon>
        <taxon>Mycobacteriales</taxon>
        <taxon>Corynebacteriaceae</taxon>
        <taxon>Corynebacterium</taxon>
    </lineage>
</organism>
<dbReference type="HOGENOM" id="CLU_2463839_0_0_11"/>
<feature type="region of interest" description="Disordered" evidence="1">
    <location>
        <begin position="1"/>
        <end position="30"/>
    </location>
</feature>
<gene>
    <name evidence="2" type="ORF">CORMATOL_02280</name>
</gene>